<dbReference type="RefSeq" id="WP_146796722.1">
    <property type="nucleotide sequence ID" value="NZ_VOLP01000002.1"/>
</dbReference>
<dbReference type="Proteomes" id="UP000321525">
    <property type="component" value="Unassembled WGS sequence"/>
</dbReference>
<dbReference type="NCBIfam" id="TIGR01683">
    <property type="entry name" value="thiS"/>
    <property type="match status" value="1"/>
</dbReference>
<sequence length="75" mass="8211">MNTKATNVTYFINGQGITSINPDISMALQYYLTSEQQQQSFAVALNGDFVGKAYYQKTIINPGDSIDVLFPIQGG</sequence>
<dbReference type="Pfam" id="PF02597">
    <property type="entry name" value="ThiS"/>
    <property type="match status" value="1"/>
</dbReference>
<dbReference type="InterPro" id="IPR016155">
    <property type="entry name" value="Mopterin_synth/thiamin_S_b"/>
</dbReference>
<dbReference type="AlphaFoldDB" id="A0A5C6QKA3"/>
<reference evidence="2 4" key="1">
    <citation type="submission" date="2019-07" db="EMBL/GenBank/DDBJ databases">
        <title>Genomes of sea-ice associated Colwellia species.</title>
        <authorList>
            <person name="Bowman J.P."/>
        </authorList>
    </citation>
    <scope>NUCLEOTIDE SEQUENCE [LARGE SCALE GENOMIC DNA]</scope>
    <source>
        <strain evidence="1 3">ACAM 607</strain>
        <strain evidence="2 4">IC036</strain>
    </source>
</reference>
<comment type="caution">
    <text evidence="2">The sequence shown here is derived from an EMBL/GenBank/DDBJ whole genome shotgun (WGS) entry which is preliminary data.</text>
</comment>
<dbReference type="Proteomes" id="UP000321917">
    <property type="component" value="Unassembled WGS sequence"/>
</dbReference>
<evidence type="ECO:0000313" key="1">
    <source>
        <dbReference type="EMBL" id="TWX59603.1"/>
    </source>
</evidence>
<keyword evidence="3" id="KW-1185">Reference proteome</keyword>
<dbReference type="EMBL" id="VOLR01000011">
    <property type="protein sequence ID" value="TWX59603.1"/>
    <property type="molecule type" value="Genomic_DNA"/>
</dbReference>
<dbReference type="InterPro" id="IPR010035">
    <property type="entry name" value="Thi_S"/>
</dbReference>
<dbReference type="InterPro" id="IPR012675">
    <property type="entry name" value="Beta-grasp_dom_sf"/>
</dbReference>
<organism evidence="2 4">
    <name type="scientific">Colwellia hornerae</name>
    <dbReference type="NCBI Taxonomy" id="89402"/>
    <lineage>
        <taxon>Bacteria</taxon>
        <taxon>Pseudomonadati</taxon>
        <taxon>Pseudomonadota</taxon>
        <taxon>Gammaproteobacteria</taxon>
        <taxon>Alteromonadales</taxon>
        <taxon>Colwelliaceae</taxon>
        <taxon>Colwellia</taxon>
    </lineage>
</organism>
<dbReference type="EMBL" id="VOLQ01000007">
    <property type="protein sequence ID" value="TWX69329.1"/>
    <property type="molecule type" value="Genomic_DNA"/>
</dbReference>
<name>A0A5C6QKA3_9GAMM</name>
<dbReference type="OrthoDB" id="9800283at2"/>
<dbReference type="InterPro" id="IPR003749">
    <property type="entry name" value="ThiS/MoaD-like"/>
</dbReference>
<evidence type="ECO:0000313" key="2">
    <source>
        <dbReference type="EMBL" id="TWX69329.1"/>
    </source>
</evidence>
<dbReference type="Gene3D" id="3.10.20.30">
    <property type="match status" value="1"/>
</dbReference>
<gene>
    <name evidence="2" type="primary">thiS</name>
    <name evidence="1" type="ORF">ESZ26_09150</name>
    <name evidence="2" type="ORF">ESZ27_05150</name>
</gene>
<dbReference type="SUPFAM" id="SSF54285">
    <property type="entry name" value="MoaD/ThiS"/>
    <property type="match status" value="1"/>
</dbReference>
<evidence type="ECO:0000313" key="4">
    <source>
        <dbReference type="Proteomes" id="UP000321917"/>
    </source>
</evidence>
<evidence type="ECO:0000313" key="3">
    <source>
        <dbReference type="Proteomes" id="UP000321525"/>
    </source>
</evidence>
<proteinExistence type="predicted"/>
<dbReference type="CDD" id="cd00565">
    <property type="entry name" value="Ubl_ThiS"/>
    <property type="match status" value="1"/>
</dbReference>
<accession>A0A5C6QKA3</accession>
<protein>
    <submittedName>
        <fullName evidence="2">Sulfur carrier protein ThiS</fullName>
    </submittedName>
</protein>